<dbReference type="PANTHER" id="PTHR13036:SF0">
    <property type="entry name" value="CHITOBIOSYLDIPHOSPHODOLICHOL BETA-MANNOSYLTRANSFERASE"/>
    <property type="match status" value="1"/>
</dbReference>
<dbReference type="GO" id="GO:0005789">
    <property type="term" value="C:endoplasmic reticulum membrane"/>
    <property type="evidence" value="ECO:0007669"/>
    <property type="project" value="UniProtKB-SubCell"/>
</dbReference>
<evidence type="ECO:0000256" key="4">
    <source>
        <dbReference type="ARBA" id="ARBA00022679"/>
    </source>
</evidence>
<evidence type="ECO:0000256" key="2">
    <source>
        <dbReference type="ARBA" id="ARBA00004922"/>
    </source>
</evidence>
<evidence type="ECO:0000256" key="12">
    <source>
        <dbReference type="ARBA" id="ARBA00045071"/>
    </source>
</evidence>
<keyword evidence="6" id="KW-0256">Endoplasmic reticulum</keyword>
<keyword evidence="3" id="KW-0328">Glycosyltransferase</keyword>
<evidence type="ECO:0000259" key="13">
    <source>
        <dbReference type="Pfam" id="PF00534"/>
    </source>
</evidence>
<dbReference type="AlphaFoldDB" id="A0A7I8V677"/>
<dbReference type="InterPro" id="IPR026051">
    <property type="entry name" value="ALG1-like"/>
</dbReference>
<keyword evidence="15" id="KW-1185">Reference proteome</keyword>
<evidence type="ECO:0000256" key="6">
    <source>
        <dbReference type="ARBA" id="ARBA00022824"/>
    </source>
</evidence>
<evidence type="ECO:0000256" key="9">
    <source>
        <dbReference type="ARBA" id="ARBA00031434"/>
    </source>
</evidence>
<dbReference type="EMBL" id="CAJFCJ010000001">
    <property type="protein sequence ID" value="CAD5111123.1"/>
    <property type="molecule type" value="Genomic_DNA"/>
</dbReference>
<dbReference type="GO" id="GO:0004578">
    <property type="term" value="F:chitobiosyldiphosphodolichol beta-mannosyltransferase activity"/>
    <property type="evidence" value="ECO:0007669"/>
    <property type="project" value="UniProtKB-EC"/>
</dbReference>
<comment type="caution">
    <text evidence="14">The sequence shown here is derived from an EMBL/GenBank/DDBJ whole genome shotgun (WGS) entry which is preliminary data.</text>
</comment>
<feature type="domain" description="Glycosyl transferase family 1" evidence="13">
    <location>
        <begin position="93"/>
        <end position="257"/>
    </location>
</feature>
<dbReference type="Proteomes" id="UP000549394">
    <property type="component" value="Unassembled WGS sequence"/>
</dbReference>
<comment type="subcellular location">
    <subcellularLocation>
        <location evidence="1">Endoplasmic reticulum membrane</location>
        <topology evidence="1">Single-pass membrane protein</topology>
    </subcellularLocation>
</comment>
<evidence type="ECO:0000256" key="8">
    <source>
        <dbReference type="ARBA" id="ARBA00023136"/>
    </source>
</evidence>
<gene>
    <name evidence="14" type="ORF">DGYR_LOCUS455</name>
</gene>
<proteinExistence type="predicted"/>
<evidence type="ECO:0000313" key="14">
    <source>
        <dbReference type="EMBL" id="CAD5111123.1"/>
    </source>
</evidence>
<sequence length="280" mass="32372">MSKRHPLVRFSKKYEEILGRYSDGNICVTKAMQTFLNDKWGIKSTVLYDKPFDNFGKANLEDWHKVFLKYTDLSEGKDESKFTKINEEGIVELKSDRPVLIVSSTSWTPDEDFSLLFDAMKEYDKDCNLPKAFCVVTGKGPEKEKYKKLIKEFPFKNVQWSFPWLEPEDYPILIGSADLGICLHMSSSNLDLPMKVLDMFGCEVPVLAVKYDCIGELVHENTNGLLFDTDQELAKQIKMILEGFPSKCNKLNKFRENLKNYPKWQSNWNSNALPIFSNDQ</sequence>
<evidence type="ECO:0000256" key="1">
    <source>
        <dbReference type="ARBA" id="ARBA00004389"/>
    </source>
</evidence>
<comment type="pathway">
    <text evidence="2">Protein modification; protein glycosylation.</text>
</comment>
<dbReference type="Pfam" id="PF00534">
    <property type="entry name" value="Glycos_transf_1"/>
    <property type="match status" value="1"/>
</dbReference>
<accession>A0A7I8V677</accession>
<evidence type="ECO:0000313" key="15">
    <source>
        <dbReference type="Proteomes" id="UP000549394"/>
    </source>
</evidence>
<reference evidence="14 15" key="1">
    <citation type="submission" date="2020-08" db="EMBL/GenBank/DDBJ databases">
        <authorList>
            <person name="Hejnol A."/>
        </authorList>
    </citation>
    <scope>NUCLEOTIDE SEQUENCE [LARGE SCALE GENOMIC DNA]</scope>
</reference>
<keyword evidence="8" id="KW-0472">Membrane</keyword>
<name>A0A7I8V677_9ANNE</name>
<dbReference type="SUPFAM" id="SSF53756">
    <property type="entry name" value="UDP-Glycosyltransferase/glycogen phosphorylase"/>
    <property type="match status" value="1"/>
</dbReference>
<dbReference type="Gene3D" id="3.40.50.2000">
    <property type="entry name" value="Glycogen Phosphorylase B"/>
    <property type="match status" value="1"/>
</dbReference>
<evidence type="ECO:0000256" key="10">
    <source>
        <dbReference type="ARBA" id="ARBA00031566"/>
    </source>
</evidence>
<comment type="catalytic activity">
    <reaction evidence="12">
        <text>an N,N'-diacetylchitobiosyl-diphospho-di-trans,poly-cis-dolichol + GDP-alpha-D-mannose = a beta-D-Man-(1-&gt;4)-beta-D-GlcNAc-(1-&gt;4)-alpha-D-GlcNAc-diphospho-di-trans,poly-cis-dolichol + GDP + H(+)</text>
        <dbReference type="Rhea" id="RHEA:13865"/>
        <dbReference type="Rhea" id="RHEA-COMP:19510"/>
        <dbReference type="Rhea" id="RHEA-COMP:19511"/>
        <dbReference type="ChEBI" id="CHEBI:15378"/>
        <dbReference type="ChEBI" id="CHEBI:57269"/>
        <dbReference type="ChEBI" id="CHEBI:57527"/>
        <dbReference type="ChEBI" id="CHEBI:58189"/>
        <dbReference type="ChEBI" id="CHEBI:58472"/>
        <dbReference type="EC" id="2.4.1.142"/>
    </reaction>
    <physiologicalReaction direction="left-to-right" evidence="12">
        <dbReference type="Rhea" id="RHEA:13866"/>
    </physiologicalReaction>
</comment>
<dbReference type="OrthoDB" id="614844at2759"/>
<protein>
    <recommendedName>
        <fullName evidence="10">Beta-1,4-mannosyltransferase</fullName>
    </recommendedName>
    <alternativeName>
        <fullName evidence="11">GDP-Man:GlcNAc2-PP-dolichol mannosyltransferase</fullName>
    </alternativeName>
    <alternativeName>
        <fullName evidence="9">GDP-mannose-dolichol diphosphochitobiose mannosyltransferase</fullName>
    </alternativeName>
</protein>
<evidence type="ECO:0000256" key="11">
    <source>
        <dbReference type="ARBA" id="ARBA00033088"/>
    </source>
</evidence>
<evidence type="ECO:0000256" key="3">
    <source>
        <dbReference type="ARBA" id="ARBA00022676"/>
    </source>
</evidence>
<dbReference type="PANTHER" id="PTHR13036">
    <property type="entry name" value="BETA1,4 MANNOSYLTRANSFERASE"/>
    <property type="match status" value="1"/>
</dbReference>
<dbReference type="InterPro" id="IPR001296">
    <property type="entry name" value="Glyco_trans_1"/>
</dbReference>
<evidence type="ECO:0000256" key="5">
    <source>
        <dbReference type="ARBA" id="ARBA00022692"/>
    </source>
</evidence>
<keyword evidence="5" id="KW-0812">Transmembrane</keyword>
<organism evidence="14 15">
    <name type="scientific">Dimorphilus gyrociliatus</name>
    <dbReference type="NCBI Taxonomy" id="2664684"/>
    <lineage>
        <taxon>Eukaryota</taxon>
        <taxon>Metazoa</taxon>
        <taxon>Spiralia</taxon>
        <taxon>Lophotrochozoa</taxon>
        <taxon>Annelida</taxon>
        <taxon>Polychaeta</taxon>
        <taxon>Polychaeta incertae sedis</taxon>
        <taxon>Dinophilidae</taxon>
        <taxon>Dimorphilus</taxon>
    </lineage>
</organism>
<keyword evidence="7" id="KW-1133">Transmembrane helix</keyword>
<keyword evidence="4" id="KW-0808">Transferase</keyword>
<evidence type="ECO:0000256" key="7">
    <source>
        <dbReference type="ARBA" id="ARBA00022989"/>
    </source>
</evidence>